<sequence length="497" mass="55395">MPEYDVVVIGAGNGGLTGALTLAKAGRKVLLLERHNVPGGCATSFVRGRFEFEVALHQLSGMGSAERPGPLRAILNDLGVMDKLEFVEMENLYRVVWPGTFDITLRAEKDAIVENLQERFPKEKDNIPRFFDLVYGFSMEMIQGLFFKDPNISRQKYPLFFKYAITPTQKVLDEYFSDPLLKAILSIYWSYAGVPPKWFSFGDFAIMLFAYIEFKPYHLKGGSQALSNALLDAFLAQGGEARFNCGAQKIITSGGRVTGVETEQGDTVKTRYVLSNASMLQTYLDLMDSHDVPKETLEGFRSTSIGPSAFSIYMGFDCEPGEIGIEETTNFITTTTDMDEAFARWKTLEQQGVALLTCYDVSDPDFSPPGTCQAAFVTLQYGDPWYLVPPHQYYDTKYRYAEGMMSLAEKVFPGIRGHIEEMEIATPMTHLRYLGHLGGAIYGHDQYTKDTQYFMANTSPVQGLYFAGAWASQGGFQPTLTSGRSSAKAILKSMAKK</sequence>
<keyword evidence="2" id="KW-0732">Signal</keyword>
<organism evidence="7">
    <name type="scientific">anaerobic digester metagenome</name>
    <dbReference type="NCBI Taxonomy" id="1263854"/>
    <lineage>
        <taxon>unclassified sequences</taxon>
        <taxon>metagenomes</taxon>
        <taxon>ecological metagenomes</taxon>
    </lineage>
</organism>
<keyword evidence="1" id="KW-0285">Flavoprotein</keyword>
<name>A0A485M341_9ZZZZ</name>
<evidence type="ECO:0000256" key="3">
    <source>
        <dbReference type="ARBA" id="ARBA00022827"/>
    </source>
</evidence>
<keyword evidence="5" id="KW-0520">NAD</keyword>
<keyword evidence="4" id="KW-0521">NADP</keyword>
<protein>
    <submittedName>
        <fullName evidence="7">Phytoene desaturase (Lycopene-forming)</fullName>
        <ecNumber evidence="7">1.3.99.31</ecNumber>
    </submittedName>
</protein>
<dbReference type="PANTHER" id="PTHR46091">
    <property type="entry name" value="BLR7054 PROTEIN"/>
    <property type="match status" value="1"/>
</dbReference>
<gene>
    <name evidence="7" type="primary">crtI</name>
    <name evidence="7" type="ORF">SCFA_570003</name>
</gene>
<dbReference type="InterPro" id="IPR036188">
    <property type="entry name" value="FAD/NAD-bd_sf"/>
</dbReference>
<feature type="domain" description="Amine oxidase" evidence="6">
    <location>
        <begin position="15"/>
        <end position="491"/>
    </location>
</feature>
<dbReference type="Gene3D" id="3.50.50.60">
    <property type="entry name" value="FAD/NAD(P)-binding domain"/>
    <property type="match status" value="2"/>
</dbReference>
<evidence type="ECO:0000256" key="2">
    <source>
        <dbReference type="ARBA" id="ARBA00022729"/>
    </source>
</evidence>
<accession>A0A485M341</accession>
<evidence type="ECO:0000256" key="5">
    <source>
        <dbReference type="ARBA" id="ARBA00023027"/>
    </source>
</evidence>
<dbReference type="InterPro" id="IPR052206">
    <property type="entry name" value="Retinol_saturase"/>
</dbReference>
<dbReference type="PANTHER" id="PTHR46091:SF3">
    <property type="entry name" value="AMINE OXIDASE DOMAIN-CONTAINING PROTEIN"/>
    <property type="match status" value="1"/>
</dbReference>
<evidence type="ECO:0000256" key="1">
    <source>
        <dbReference type="ARBA" id="ARBA00022630"/>
    </source>
</evidence>
<proteinExistence type="predicted"/>
<evidence type="ECO:0000256" key="4">
    <source>
        <dbReference type="ARBA" id="ARBA00022857"/>
    </source>
</evidence>
<keyword evidence="7" id="KW-0560">Oxidoreductase</keyword>
<dbReference type="SUPFAM" id="SSF51905">
    <property type="entry name" value="FAD/NAD(P)-binding domain"/>
    <property type="match status" value="1"/>
</dbReference>
<dbReference type="Pfam" id="PF01593">
    <property type="entry name" value="Amino_oxidase"/>
    <property type="match status" value="1"/>
</dbReference>
<evidence type="ECO:0000313" key="7">
    <source>
        <dbReference type="EMBL" id="VFU16861.1"/>
    </source>
</evidence>
<evidence type="ECO:0000259" key="6">
    <source>
        <dbReference type="Pfam" id="PF01593"/>
    </source>
</evidence>
<keyword evidence="3" id="KW-0274">FAD</keyword>
<dbReference type="GO" id="GO:0016491">
    <property type="term" value="F:oxidoreductase activity"/>
    <property type="evidence" value="ECO:0007669"/>
    <property type="project" value="UniProtKB-KW"/>
</dbReference>
<dbReference type="EC" id="1.3.99.31" evidence="7"/>
<dbReference type="AlphaFoldDB" id="A0A485M341"/>
<dbReference type="InterPro" id="IPR002937">
    <property type="entry name" value="Amino_oxidase"/>
</dbReference>
<reference evidence="7" key="1">
    <citation type="submission" date="2019-03" db="EMBL/GenBank/DDBJ databases">
        <authorList>
            <person name="Hao L."/>
        </authorList>
    </citation>
    <scope>NUCLEOTIDE SEQUENCE</scope>
</reference>
<dbReference type="EMBL" id="CAADRM010000122">
    <property type="protein sequence ID" value="VFU16861.1"/>
    <property type="molecule type" value="Genomic_DNA"/>
</dbReference>